<dbReference type="PANTHER" id="PTHR46434">
    <property type="entry name" value="GENETIC INTERACTOR OF PROHIBITINS 3, MITOCHONDRIAL"/>
    <property type="match status" value="1"/>
</dbReference>
<reference evidence="3 4" key="1">
    <citation type="submission" date="2017-07" db="EMBL/GenBank/DDBJ databases">
        <title>Paenibacillus herberti R33 genome sequencing and assembly.</title>
        <authorList>
            <person name="Su W."/>
        </authorList>
    </citation>
    <scope>NUCLEOTIDE SEQUENCE [LARGE SCALE GENOMIC DNA]</scope>
    <source>
        <strain evidence="3 4">R33</strain>
    </source>
</reference>
<comment type="caution">
    <text evidence="3">The sequence shown here is derived from an EMBL/GenBank/DDBJ whole genome shotgun (WGS) entry which is preliminary data.</text>
</comment>
<evidence type="ECO:0000313" key="3">
    <source>
        <dbReference type="EMBL" id="OXM17430.1"/>
    </source>
</evidence>
<dbReference type="Proteomes" id="UP000215145">
    <property type="component" value="Unassembled WGS sequence"/>
</dbReference>
<feature type="compositionally biased region" description="Basic and acidic residues" evidence="1">
    <location>
        <begin position="1"/>
        <end position="10"/>
    </location>
</feature>
<sequence>MKEQGKDKDQPSCAGCGASLQTQSKDRPGYVPASALDAEAAICQRCFRIRNYNDAVQVSMNNDEFLKLLGGIASTDSLVVHIVDLFDFEGSLISGLQRFVGNNPVLLVVNKIDLLPKGTNYNRLRNWVQRQAKAQGLRTVDVVLCSAKRGMGFDRVVEAVEQLRGQRDVYVVGATNVGKSTLINRLIADYSDLERELTVSRFPGTTLDEIRIPLDDGKSIIDTPGIVYTSRLTELVPRGVLGSLLPDKPIKSLVYQLDAGQTLFFGSLVRFDYTHGANLSFTLYTANAMKVHRTKLERADELYAQHKGVMLAPPSLEELQGIPAWTRHSLRIPRGSESDIFISGLGWIRVNGTNGAQVEVYAPKGVKVLVREALI</sequence>
<dbReference type="NCBIfam" id="TIGR03597">
    <property type="entry name" value="GTPase_YqeH"/>
    <property type="match status" value="1"/>
</dbReference>
<feature type="region of interest" description="Disordered" evidence="1">
    <location>
        <begin position="1"/>
        <end position="28"/>
    </location>
</feature>
<protein>
    <submittedName>
        <fullName evidence="3">Ribosome biogenesis GTPase YqeH</fullName>
    </submittedName>
</protein>
<dbReference type="OrthoDB" id="9773841at2"/>
<evidence type="ECO:0000313" key="4">
    <source>
        <dbReference type="Proteomes" id="UP000215145"/>
    </source>
</evidence>
<dbReference type="InterPro" id="IPR006073">
    <property type="entry name" value="GTP-bd"/>
</dbReference>
<keyword evidence="4" id="KW-1185">Reference proteome</keyword>
<dbReference type="CDD" id="cd01855">
    <property type="entry name" value="YqeH"/>
    <property type="match status" value="1"/>
</dbReference>
<proteinExistence type="predicted"/>
<dbReference type="Gene3D" id="3.40.50.300">
    <property type="entry name" value="P-loop containing nucleotide triphosphate hydrolases"/>
    <property type="match status" value="1"/>
</dbReference>
<organism evidence="3 4">
    <name type="scientific">Paenibacillus herberti</name>
    <dbReference type="NCBI Taxonomy" id="1619309"/>
    <lineage>
        <taxon>Bacteria</taxon>
        <taxon>Bacillati</taxon>
        <taxon>Bacillota</taxon>
        <taxon>Bacilli</taxon>
        <taxon>Bacillales</taxon>
        <taxon>Paenibacillaceae</taxon>
        <taxon>Paenibacillus</taxon>
    </lineage>
</organism>
<accession>A0A229P5Q5</accession>
<dbReference type="RefSeq" id="WP_089524507.1">
    <property type="nucleotide sequence ID" value="NZ_NMUQ01000001.1"/>
</dbReference>
<dbReference type="AlphaFoldDB" id="A0A229P5Q5"/>
<dbReference type="InterPro" id="IPR027417">
    <property type="entry name" value="P-loop_NTPase"/>
</dbReference>
<dbReference type="Pfam" id="PF21516">
    <property type="entry name" value="YqeH-like_C"/>
    <property type="match status" value="1"/>
</dbReference>
<dbReference type="InterPro" id="IPR019988">
    <property type="entry name" value="GTP-bd_ribosome_bgen_YqeH"/>
</dbReference>
<dbReference type="SUPFAM" id="SSF52540">
    <property type="entry name" value="P-loop containing nucleoside triphosphate hydrolases"/>
    <property type="match status" value="1"/>
</dbReference>
<evidence type="ECO:0000256" key="1">
    <source>
        <dbReference type="SAM" id="MobiDB-lite"/>
    </source>
</evidence>
<dbReference type="InterPro" id="IPR050896">
    <property type="entry name" value="Mito_lipid_metab_GTPase"/>
</dbReference>
<gene>
    <name evidence="3" type="ORF">CGZ75_01860</name>
</gene>
<dbReference type="GO" id="GO:0005525">
    <property type="term" value="F:GTP binding"/>
    <property type="evidence" value="ECO:0007669"/>
    <property type="project" value="InterPro"/>
</dbReference>
<dbReference type="InterPro" id="IPR048422">
    <property type="entry name" value="NOA1/YqeH-like_C"/>
</dbReference>
<dbReference type="PANTHER" id="PTHR46434:SF1">
    <property type="entry name" value="GENETIC INTERACTOR OF PROHIBITINS 3, MITOCHONDRIAL"/>
    <property type="match status" value="1"/>
</dbReference>
<dbReference type="InterPro" id="IPR030378">
    <property type="entry name" value="G_CP_dom"/>
</dbReference>
<name>A0A229P5Q5_9BACL</name>
<dbReference type="Pfam" id="PF01926">
    <property type="entry name" value="MMR_HSR1"/>
    <property type="match status" value="1"/>
</dbReference>
<evidence type="ECO:0000259" key="2">
    <source>
        <dbReference type="PROSITE" id="PS51721"/>
    </source>
</evidence>
<feature type="domain" description="CP-type G" evidence="2">
    <location>
        <begin position="62"/>
        <end position="229"/>
    </location>
</feature>
<dbReference type="EMBL" id="NMUQ01000001">
    <property type="protein sequence ID" value="OXM17430.1"/>
    <property type="molecule type" value="Genomic_DNA"/>
</dbReference>
<dbReference type="PROSITE" id="PS51721">
    <property type="entry name" value="G_CP"/>
    <property type="match status" value="1"/>
</dbReference>